<proteinExistence type="predicted"/>
<evidence type="ECO:0008006" key="3">
    <source>
        <dbReference type="Google" id="ProtNLM"/>
    </source>
</evidence>
<dbReference type="STRING" id="349064.SAMN05660429_01621"/>
<accession>A0A1I0DXH7</accession>
<sequence>MKVGTLTVENRDNAKVISGYVGNFPLWYRMPKDIEVDQHDGTFLIISAIFPAMLLQQDIYLDETLYMSQCVYEKLDQIQRTFTYFNPAFKPIKVHAKTQATSAASLGRTAFFSGGVDGAYTAAKYRDSLENLVLINGFDFNMDDEQWQQMAARAQKSADTLNMRLICIETNMKEFTSWVGITRFVNFGAMLASVGGLLKASEIIISGAVTFDRIFESGSHPLLDTLWSTETTYVNHDGLEADRTRKLAYLKQYPALLENLWVCWKTPTSNCGKCSKCVRTFISTYLNEIENIPFETQPQLSDIKKLHIKSEEEFYFFEVFLNDAIKNNMPELQKKLVWLRLKYNLRKSLVEIDEVYFGRAFHKFKRRRLSLASDITDLHIKARYTDKYKIEDLEKKQNIKESLPSVVEIGTIYG</sequence>
<keyword evidence="2" id="KW-1185">Reference proteome</keyword>
<evidence type="ECO:0000313" key="2">
    <source>
        <dbReference type="Proteomes" id="UP000199308"/>
    </source>
</evidence>
<dbReference type="AlphaFoldDB" id="A0A1I0DXH7"/>
<evidence type="ECO:0000313" key="1">
    <source>
        <dbReference type="EMBL" id="SET36732.1"/>
    </source>
</evidence>
<dbReference type="Proteomes" id="UP000199308">
    <property type="component" value="Unassembled WGS sequence"/>
</dbReference>
<dbReference type="OrthoDB" id="5413327at2"/>
<dbReference type="RefSeq" id="WP_093329125.1">
    <property type="nucleotide sequence ID" value="NZ_AP027363.1"/>
</dbReference>
<organism evidence="1 2">
    <name type="scientific">Thalassotalea agarivorans</name>
    <name type="common">Thalassomonas agarivorans</name>
    <dbReference type="NCBI Taxonomy" id="349064"/>
    <lineage>
        <taxon>Bacteria</taxon>
        <taxon>Pseudomonadati</taxon>
        <taxon>Pseudomonadota</taxon>
        <taxon>Gammaproteobacteria</taxon>
        <taxon>Alteromonadales</taxon>
        <taxon>Colwelliaceae</taxon>
        <taxon>Thalassotalea</taxon>
    </lineage>
</organism>
<protein>
    <recommendedName>
        <fullName evidence="3">7-cyano-7-deazaguanine synthase (Queuosine biosynthesis)</fullName>
    </recommendedName>
</protein>
<dbReference type="EMBL" id="FOHK01000007">
    <property type="protein sequence ID" value="SET36732.1"/>
    <property type="molecule type" value="Genomic_DNA"/>
</dbReference>
<reference evidence="1 2" key="1">
    <citation type="submission" date="2016-10" db="EMBL/GenBank/DDBJ databases">
        <authorList>
            <person name="de Groot N.N."/>
        </authorList>
    </citation>
    <scope>NUCLEOTIDE SEQUENCE [LARGE SCALE GENOMIC DNA]</scope>
    <source>
        <strain evidence="1 2">DSM 19706</strain>
    </source>
</reference>
<name>A0A1I0DXH7_THASX</name>
<gene>
    <name evidence="1" type="ORF">SAMN05660429_01621</name>
</gene>